<keyword evidence="3" id="KW-1185">Reference proteome</keyword>
<keyword evidence="2" id="KW-0614">Plasmid</keyword>
<accession>A0AAX3EQM1</accession>
<proteinExistence type="predicted"/>
<feature type="region of interest" description="Disordered" evidence="1">
    <location>
        <begin position="416"/>
        <end position="436"/>
    </location>
</feature>
<evidence type="ECO:0000313" key="3">
    <source>
        <dbReference type="Proteomes" id="UP001163293"/>
    </source>
</evidence>
<organism evidence="2 3">
    <name type="scientific">Paenarthrobacter ureafaciens</name>
    <dbReference type="NCBI Taxonomy" id="37931"/>
    <lineage>
        <taxon>Bacteria</taxon>
        <taxon>Bacillati</taxon>
        <taxon>Actinomycetota</taxon>
        <taxon>Actinomycetes</taxon>
        <taxon>Micrococcales</taxon>
        <taxon>Micrococcaceae</taxon>
        <taxon>Paenarthrobacter</taxon>
    </lineage>
</organism>
<gene>
    <name evidence="2" type="ORF">NL394_24020</name>
</gene>
<name>A0AAX3EQM1_PAEUR</name>
<sequence length="452" mass="50650">MVPVIAPASTHAPIHIAVHVAPGERLPRVPGYTSVQGLPGLWKKRDAALVTEHSKRTEAPRRVNRLTERDEETVLRAIPDGSVPLTPEYQDEWLDLIWHHKNLVHKRTDFQHNVMTVAALYRQAYDFNSHTATPGNRYLRETAGIGKGTLGRVKRWLKRHGFLGQVAGGRSAIYTPKSCTGTSNLYAEDAQPNGRMADRAVYVLCRPATEEELAQFGEEEVQRMDFKCKLDPLLGLFGLAVDINGNPIESKGKTSPKSIKAWASPTLKAYFEAATKFVADMTAARTDLSWPSDGTTGAQDKATRDFNELQAARTVQLNSPPLQKLRSRHLARILAPYFRADYTPDDILHAIGEKPNGTAHRHDGFHGAKDVAQLLQHRLNYWRLNGQPVYPRSKRLIQRSQQLRAQAEACRLRLEKEAAEPRPAAPTESWRTRFADDYQKGLQEAAARGTTR</sequence>
<protein>
    <submittedName>
        <fullName evidence="2">Uncharacterized protein</fullName>
    </submittedName>
</protein>
<dbReference type="RefSeq" id="WP_264398960.1">
    <property type="nucleotide sequence ID" value="NZ_CP101184.1"/>
</dbReference>
<reference evidence="2" key="1">
    <citation type="submission" date="2022-07" db="EMBL/GenBank/DDBJ databases">
        <authorList>
            <person name="Wu T."/>
        </authorList>
    </citation>
    <scope>NUCLEOTIDE SEQUENCE</scope>
    <source>
        <strain evidence="2">SD-1</strain>
        <plasmid evidence="2">unnamed7</plasmid>
    </source>
</reference>
<dbReference type="Proteomes" id="UP001163293">
    <property type="component" value="Plasmid unnamed7"/>
</dbReference>
<geneLocation type="plasmid" evidence="2 3">
    <name>unnamed7</name>
</geneLocation>
<dbReference type="AlphaFoldDB" id="A0AAX3EQM1"/>
<evidence type="ECO:0000256" key="1">
    <source>
        <dbReference type="SAM" id="MobiDB-lite"/>
    </source>
</evidence>
<dbReference type="EMBL" id="CP101192">
    <property type="protein sequence ID" value="UYW00261.1"/>
    <property type="molecule type" value="Genomic_DNA"/>
</dbReference>
<evidence type="ECO:0000313" key="2">
    <source>
        <dbReference type="EMBL" id="UYW00261.1"/>
    </source>
</evidence>